<evidence type="ECO:0000256" key="1">
    <source>
        <dbReference type="ARBA" id="ARBA00005043"/>
    </source>
</evidence>
<dbReference type="PROSITE" id="PS50005">
    <property type="entry name" value="TPR"/>
    <property type="match status" value="1"/>
</dbReference>
<dbReference type="InterPro" id="IPR056166">
    <property type="entry name" value="TPR_ELP1"/>
</dbReference>
<dbReference type="InterPro" id="IPR056169">
    <property type="entry name" value="HB_ELP1"/>
</dbReference>
<evidence type="ECO:0000313" key="14">
    <source>
        <dbReference type="Proteomes" id="UP000085678"/>
    </source>
</evidence>
<evidence type="ECO:0000256" key="6">
    <source>
        <dbReference type="PIRNR" id="PIRNR017233"/>
    </source>
</evidence>
<evidence type="ECO:0000256" key="3">
    <source>
        <dbReference type="ARBA" id="ARBA00022490"/>
    </source>
</evidence>
<comment type="similarity">
    <text evidence="2 6">Belongs to the ELP1/IKA1 family.</text>
</comment>
<dbReference type="PANTHER" id="PTHR12747">
    <property type="entry name" value="ELONGATOR COMPLEX PROTEIN 1"/>
    <property type="match status" value="1"/>
</dbReference>
<comment type="subcellular location">
    <subcellularLocation>
        <location evidence="6">Cytoplasm</location>
    </subcellularLocation>
    <subcellularLocation>
        <location evidence="6">Nucleus</location>
    </subcellularLocation>
</comment>
<dbReference type="SUPFAM" id="SSF69322">
    <property type="entry name" value="Tricorn protease domain 2"/>
    <property type="match status" value="1"/>
</dbReference>
<dbReference type="GO" id="GO:0005634">
    <property type="term" value="C:nucleus"/>
    <property type="evidence" value="ECO:0007669"/>
    <property type="project" value="UniProtKB-SubCell"/>
</dbReference>
<dbReference type="UniPathway" id="UPA00988"/>
<dbReference type="InterPro" id="IPR019734">
    <property type="entry name" value="TPR_rpt"/>
</dbReference>
<dbReference type="InterPro" id="IPR015943">
    <property type="entry name" value="WD40/YVTN_repeat-like_dom_sf"/>
</dbReference>
<evidence type="ECO:0000313" key="16">
    <source>
        <dbReference type="RefSeq" id="XP_023933355.1"/>
    </source>
</evidence>
<evidence type="ECO:0000256" key="2">
    <source>
        <dbReference type="ARBA" id="ARBA00006086"/>
    </source>
</evidence>
<proteinExistence type="inferred from homology"/>
<dbReference type="RefSeq" id="XP_023933356.1">
    <property type="nucleotide sequence ID" value="XM_024077588.1"/>
</dbReference>
<keyword evidence="7" id="KW-0802">TPR repeat</keyword>
<evidence type="ECO:0000313" key="17">
    <source>
        <dbReference type="RefSeq" id="XP_023933356.1"/>
    </source>
</evidence>
<keyword evidence="4" id="KW-0819">tRNA processing</keyword>
<dbReference type="Pfam" id="PF23936">
    <property type="entry name" value="HB_ELP1"/>
    <property type="match status" value="1"/>
</dbReference>
<feature type="region of interest" description="Disordered" evidence="8">
    <location>
        <begin position="1175"/>
        <end position="1211"/>
    </location>
</feature>
<dbReference type="Gene3D" id="2.130.10.10">
    <property type="entry name" value="YVTN repeat-like/Quinoprotein amine dehydrogenase"/>
    <property type="match status" value="1"/>
</dbReference>
<dbReference type="Proteomes" id="UP000085678">
    <property type="component" value="Unplaced"/>
</dbReference>
<evidence type="ECO:0000313" key="15">
    <source>
        <dbReference type="RefSeq" id="XP_013379508.1"/>
    </source>
</evidence>
<keyword evidence="14" id="KW-1185">Reference proteome</keyword>
<dbReference type="InterPro" id="IPR056165">
    <property type="entry name" value="Beta-prop_ELP1_2nd"/>
</dbReference>
<feature type="domain" description="ELP1 TPR" evidence="11">
    <location>
        <begin position="928"/>
        <end position="1091"/>
    </location>
</feature>
<evidence type="ECO:0000259" key="9">
    <source>
        <dbReference type="Pfam" id="PF04762"/>
    </source>
</evidence>
<dbReference type="GO" id="GO:0033588">
    <property type="term" value="C:elongator holoenzyme complex"/>
    <property type="evidence" value="ECO:0007669"/>
    <property type="project" value="InterPro"/>
</dbReference>
<evidence type="ECO:0000259" key="13">
    <source>
        <dbReference type="Pfam" id="PF23936"/>
    </source>
</evidence>
<dbReference type="GeneID" id="106150996"/>
<dbReference type="GO" id="GO:0002926">
    <property type="term" value="P:tRNA wobble base 5-methoxycarbonylmethyl-2-thiouridinylation"/>
    <property type="evidence" value="ECO:0007669"/>
    <property type="project" value="TreeGrafter"/>
</dbReference>
<dbReference type="OrthoDB" id="40048at2759"/>
<comment type="pathway">
    <text evidence="1">tRNA modification; 5-methoxycarbonylmethyl-2-thiouridine-tRNA biosynthesis.</text>
</comment>
<organism evidence="14 15">
    <name type="scientific">Lingula anatina</name>
    <name type="common">Brachiopod</name>
    <name type="synonym">Lingula unguis</name>
    <dbReference type="NCBI Taxonomy" id="7574"/>
    <lineage>
        <taxon>Eukaryota</taxon>
        <taxon>Metazoa</taxon>
        <taxon>Spiralia</taxon>
        <taxon>Lophotrochozoa</taxon>
        <taxon>Brachiopoda</taxon>
        <taxon>Linguliformea</taxon>
        <taxon>Lingulata</taxon>
        <taxon>Lingulida</taxon>
        <taxon>Linguloidea</taxon>
        <taxon>Lingulidae</taxon>
        <taxon>Lingula</taxon>
    </lineage>
</organism>
<feature type="compositionally biased region" description="Low complexity" evidence="8">
    <location>
        <begin position="1175"/>
        <end position="1194"/>
    </location>
</feature>
<sequence>MRNLKLAKSTAIHLPELSNSQHISVDYDTGILYAGTRHGVIGFDPRTRQLTGSTSLVEAGYLPADGKGKIVGLQHLPDQMSVCVATYEGDVIIWNTVSVELECVGSVESGLRWMSWSPDQELVVLSTGNNTLIMMTKDFDPLTEVPMNPEGFGEDQFITVGWGKKETQFHGSAGKAAAVLKKEALTPALPWDDGMPCISWRGDGQFFVVSSISPDTGARKLRVWSRDCVLQSTSENLDGLEHTLSWRPSGNLIASVQRKPNKYDVVLFEKNGLKHGEFTMPFQRDEVLITELQWNNDSTVLAVVCEKLNNGAEEESSRSYVQLWTVNNYHWYLKQTLIWDKSQFDKATSILWDPEHALTLHIVSSEGNYMQYTWSFATDCSLGGSENDQANVAVIDGSRVLITPFRSMVVPPPMCAYHIQLPEPVDQVVFAQHPHSERMAILMADGRIAIYNFSKEDQDSFRNKSAITHDASVKIQAGGNGFQMPCVPPRLSGIFSAQVEESSNQSNHPLGISHLVWVNPTCILFVMPSNSGNSSLCQAELIENADNKTYTVRETFELEEKVICMCNCPSAHVAIQLASGSLLKYQHDSGLVLPWESLDGHEVHFPQPCMQMAVCTIGEEEVVIGLTERYRCYVNEMEVASNCTSFAIHESFLLLTTLSHTLRCISRSIRIKDLPSLSDGKAHPFDESIRRIERGSRIVTVVPDDTKLILQMPRGNLETIHPRALLLSAIRKYLDRLEFKLAIELMMKHRINMNLIYDHNPEVFLENVKKFIQLVDSPTHINLFLADLQEEDVTITMYPGIYGRVKPMEDDDSKPVKVDRVCDAVRTALEQLNADKYFLCILTTHVKKRVPELDLALQKIKDLKGNNPVGMNESLRHLLYLVDVNELYDVALGTYDFHLVLMVAEKSQKDPKEYLPFLNHLQSLESNYQKFTIDNHLKRYSSALGHIAKCGPSHFSECLTLVKDHSLYAQALQLFDKTTQEYMEIASAYGTHLSDKKQYEDAGLMYSKAGDHEKALNAFVKALSWRMALIMAAKLQYEETKMNDLSRMLVTELKNAGRFTEAACILEQYIKDIEEAVVVLIEGCQWEEALRLMHKWKRTDFIESNLKAALLEKCEQQLNFIEDTQEVFQKHKTRLVIVRKEKERQRLELLEGCGTYNDADADLFSDASSATGESIQSSKYTTSSQRSSVASRTSGKSSKNRRKTERKKWSLKEGSAHEDLALVEALSNYITCTEQMKDEIKSLLHMLVMFDYEDQASKLQKNFDQLLQLIERSIPTIWDGSMEGTNQTSQLITGPDATVNSILQSMQQERQPRDEPQLGSHLRIPPTINKNKNWKTCI</sequence>
<reference evidence="15 16" key="1">
    <citation type="submission" date="2025-04" db="UniProtKB">
        <authorList>
            <consortium name="RefSeq"/>
        </authorList>
    </citation>
    <scope>IDENTIFICATION</scope>
    <source>
        <tissue evidence="15 16">Gonads</tissue>
    </source>
</reference>
<feature type="domain" description="ELP1 three-helical bundle" evidence="13">
    <location>
        <begin position="1100"/>
        <end position="1277"/>
    </location>
</feature>
<dbReference type="STRING" id="7574.A0A1S3H0H9"/>
<evidence type="ECO:0000256" key="8">
    <source>
        <dbReference type="SAM" id="MobiDB-lite"/>
    </source>
</evidence>
<dbReference type="Pfam" id="PF23878">
    <property type="entry name" value="TPR_ELP1"/>
    <property type="match status" value="1"/>
</dbReference>
<dbReference type="KEGG" id="lak:106150996"/>
<comment type="function">
    <text evidence="6">Component of the elongator complex which is required for multiple tRNA modifications, including mcm5U (5-methoxycarbonylmethyl uridine), mcm5s2U (5-methoxycarbonylmethyl-2-thiouridine), and ncm5U (5-carbamoylmethyl uridine). The elongator complex catalyzes formation of carboxymethyluridine in the wobble base at position 34 in tRNAs.</text>
</comment>
<feature type="domain" description="ELP1 alpha-solenoid" evidence="12">
    <location>
        <begin position="723"/>
        <end position="921"/>
    </location>
</feature>
<dbReference type="PIRSF" id="PIRSF017233">
    <property type="entry name" value="IKAP"/>
    <property type="match status" value="1"/>
</dbReference>
<feature type="repeat" description="TPR" evidence="7">
    <location>
        <begin position="996"/>
        <end position="1029"/>
    </location>
</feature>
<evidence type="ECO:0000259" key="12">
    <source>
        <dbReference type="Pfam" id="PF23925"/>
    </source>
</evidence>
<dbReference type="GO" id="GO:0005829">
    <property type="term" value="C:cytosol"/>
    <property type="evidence" value="ECO:0007669"/>
    <property type="project" value="TreeGrafter"/>
</dbReference>
<feature type="domain" description="ELP1 N-terminal second beta-propeller" evidence="10">
    <location>
        <begin position="394"/>
        <end position="699"/>
    </location>
</feature>
<keyword evidence="6" id="KW-0539">Nucleus</keyword>
<evidence type="ECO:0000256" key="4">
    <source>
        <dbReference type="ARBA" id="ARBA00022694"/>
    </source>
</evidence>
<dbReference type="RefSeq" id="XP_013379508.1">
    <property type="nucleotide sequence ID" value="XM_013524054.1"/>
</dbReference>
<dbReference type="Pfam" id="PF23925">
    <property type="entry name" value="A-sol_ELP1"/>
    <property type="match status" value="1"/>
</dbReference>
<dbReference type="InterPro" id="IPR056164">
    <property type="entry name" value="Beta-prop_ELP1_1st"/>
</dbReference>
<dbReference type="InterPro" id="IPR056167">
    <property type="entry name" value="A-sol_ELP1"/>
</dbReference>
<keyword evidence="3 6" id="KW-0963">Cytoplasm</keyword>
<evidence type="ECO:0000259" key="10">
    <source>
        <dbReference type="Pfam" id="PF23797"/>
    </source>
</evidence>
<gene>
    <name evidence="15 16 17" type="primary">LOC106150996</name>
</gene>
<dbReference type="PANTHER" id="PTHR12747:SF0">
    <property type="entry name" value="ELONGATOR COMPLEX PROTEIN 1"/>
    <property type="match status" value="1"/>
</dbReference>
<accession>A0A1S3H0H9</accession>
<feature type="domain" description="ELP1 first N-terminal beta-propeller" evidence="9">
    <location>
        <begin position="54"/>
        <end position="355"/>
    </location>
</feature>
<name>A0A1S3H0H9_LINAN</name>
<dbReference type="InterPro" id="IPR006849">
    <property type="entry name" value="Elp1"/>
</dbReference>
<protein>
    <recommendedName>
        <fullName evidence="5 6">Elongator complex protein 1</fullName>
    </recommendedName>
</protein>
<dbReference type="Pfam" id="PF04762">
    <property type="entry name" value="Beta-prop_ELP1_1st"/>
    <property type="match status" value="1"/>
</dbReference>
<dbReference type="GO" id="GO:0000049">
    <property type="term" value="F:tRNA binding"/>
    <property type="evidence" value="ECO:0007669"/>
    <property type="project" value="TreeGrafter"/>
</dbReference>
<dbReference type="OMA" id="WRESLYC"/>
<evidence type="ECO:0000259" key="11">
    <source>
        <dbReference type="Pfam" id="PF23878"/>
    </source>
</evidence>
<dbReference type="Pfam" id="PF23797">
    <property type="entry name" value="Beta-prop_ELP1_2nd"/>
    <property type="match status" value="1"/>
</dbReference>
<evidence type="ECO:0000256" key="5">
    <source>
        <dbReference type="ARBA" id="ARBA00029535"/>
    </source>
</evidence>
<dbReference type="RefSeq" id="XP_023933355.1">
    <property type="nucleotide sequence ID" value="XM_024077587.1"/>
</dbReference>
<evidence type="ECO:0000256" key="7">
    <source>
        <dbReference type="PROSITE-ProRule" id="PRU00339"/>
    </source>
</evidence>